<gene>
    <name evidence="1" type="ORF">RJT34_28164</name>
</gene>
<dbReference type="AlphaFoldDB" id="A0AAN9I8W0"/>
<organism evidence="1 2">
    <name type="scientific">Clitoria ternatea</name>
    <name type="common">Butterfly pea</name>
    <dbReference type="NCBI Taxonomy" id="43366"/>
    <lineage>
        <taxon>Eukaryota</taxon>
        <taxon>Viridiplantae</taxon>
        <taxon>Streptophyta</taxon>
        <taxon>Embryophyta</taxon>
        <taxon>Tracheophyta</taxon>
        <taxon>Spermatophyta</taxon>
        <taxon>Magnoliopsida</taxon>
        <taxon>eudicotyledons</taxon>
        <taxon>Gunneridae</taxon>
        <taxon>Pentapetalae</taxon>
        <taxon>rosids</taxon>
        <taxon>fabids</taxon>
        <taxon>Fabales</taxon>
        <taxon>Fabaceae</taxon>
        <taxon>Papilionoideae</taxon>
        <taxon>50 kb inversion clade</taxon>
        <taxon>NPAAA clade</taxon>
        <taxon>indigoferoid/millettioid clade</taxon>
        <taxon>Phaseoleae</taxon>
        <taxon>Clitoria</taxon>
    </lineage>
</organism>
<protein>
    <submittedName>
        <fullName evidence="1">Uncharacterized protein</fullName>
    </submittedName>
</protein>
<dbReference type="EMBL" id="JAYKXN010000007">
    <property type="protein sequence ID" value="KAK7271898.1"/>
    <property type="molecule type" value="Genomic_DNA"/>
</dbReference>
<evidence type="ECO:0000313" key="2">
    <source>
        <dbReference type="Proteomes" id="UP001359559"/>
    </source>
</evidence>
<sequence length="95" mass="10755">MVAHNACYDFVKDIDAGFDHKIWRLKSHALPVALKVVVSDMQSPTIPVGLGSESMVTLQKSISKEKLSVYRVTNSREDFQLLSNKLRKIIKQEPK</sequence>
<name>A0AAN9I8W0_CLITE</name>
<keyword evidence="2" id="KW-1185">Reference proteome</keyword>
<evidence type="ECO:0000313" key="1">
    <source>
        <dbReference type="EMBL" id="KAK7271898.1"/>
    </source>
</evidence>
<accession>A0AAN9I8W0</accession>
<dbReference type="Proteomes" id="UP001359559">
    <property type="component" value="Unassembled WGS sequence"/>
</dbReference>
<comment type="caution">
    <text evidence="1">The sequence shown here is derived from an EMBL/GenBank/DDBJ whole genome shotgun (WGS) entry which is preliminary data.</text>
</comment>
<reference evidence="1 2" key="1">
    <citation type="submission" date="2024-01" db="EMBL/GenBank/DDBJ databases">
        <title>The genomes of 5 underutilized Papilionoideae crops provide insights into root nodulation and disease resistance.</title>
        <authorList>
            <person name="Yuan L."/>
        </authorList>
    </citation>
    <scope>NUCLEOTIDE SEQUENCE [LARGE SCALE GENOMIC DNA]</scope>
    <source>
        <strain evidence="1">LY-2023</strain>
        <tissue evidence="1">Leaf</tissue>
    </source>
</reference>
<proteinExistence type="predicted"/>